<keyword evidence="3" id="KW-1185">Reference proteome</keyword>
<dbReference type="Proteomes" id="UP000323720">
    <property type="component" value="Unassembled WGS sequence"/>
</dbReference>
<comment type="caution">
    <text evidence="2">The sequence shown here is derived from an EMBL/GenBank/DDBJ whole genome shotgun (WGS) entry which is preliminary data.</text>
</comment>
<dbReference type="EMBL" id="VSKK01000003">
    <property type="protein sequence ID" value="TYB76466.1"/>
    <property type="molecule type" value="Genomic_DNA"/>
</dbReference>
<gene>
    <name evidence="2" type="ORF">ES674_12875</name>
</gene>
<dbReference type="RefSeq" id="WP_148404597.1">
    <property type="nucleotide sequence ID" value="NZ_VSKK01000003.1"/>
</dbReference>
<proteinExistence type="predicted"/>
<evidence type="ECO:0000313" key="2">
    <source>
        <dbReference type="EMBL" id="TYB76466.1"/>
    </source>
</evidence>
<organism evidence="2 3">
    <name type="scientific">Bizionia myxarmorum</name>
    <dbReference type="NCBI Taxonomy" id="291186"/>
    <lineage>
        <taxon>Bacteria</taxon>
        <taxon>Pseudomonadati</taxon>
        <taxon>Bacteroidota</taxon>
        <taxon>Flavobacteriia</taxon>
        <taxon>Flavobacteriales</taxon>
        <taxon>Flavobacteriaceae</taxon>
        <taxon>Bizionia</taxon>
    </lineage>
</organism>
<name>A0A5D0R6D9_9FLAO</name>
<dbReference type="OrthoDB" id="1490774at2"/>
<keyword evidence="1" id="KW-0175">Coiled coil</keyword>
<sequence length="536" mass="62531">MSLEEKQYDIEANNDWAKNVKGEHLYIDSAKSGRQGYFCIGCDKQMDAVIRKKNPKHRSYFRHVPVDISKDETPCTFSNREYRETLATDILQRLKRIKVPAVYKYAPIGKEGDPMLLEKAKFIDAHSVKSQLTFYEDIDGTVKFGKNPDIEARFLLIRPDVIFFDSQGKPILFIELVITHKVNEEKKIKLRRLGIDTVSIIVPKSSEQEIEDNFKTTQRVKWEYNGIEAITKYVRVSSGTSEGVLEFDTDQRRIFEESISCRKARLNNTLRTINKCLRTESYRGAEQHFESEISRIEGATRAETEGLDDMEGRCHAEVYASIAGGYEALKLEKERFKDEENKFSSKGKDLETRYHSKRRELEQEEGDLSRLISEYSELGESTERIRGEFRTQLALGKIDIERDTRTIEGNIVIDTKRREGLSRKFGLLEQQSKERFTRDKSSLEKQSKEIESELNDFAEFTQREERNLQREFEDVGKQSVERIIKRDSIGESELSRRIESVLETGRLSNSFNERLETYERFKRYLKLVRSGTWKKG</sequence>
<evidence type="ECO:0000313" key="3">
    <source>
        <dbReference type="Proteomes" id="UP000323720"/>
    </source>
</evidence>
<feature type="coiled-coil region" evidence="1">
    <location>
        <begin position="326"/>
        <end position="374"/>
    </location>
</feature>
<dbReference type="AlphaFoldDB" id="A0A5D0R6D9"/>
<evidence type="ECO:0000256" key="1">
    <source>
        <dbReference type="SAM" id="Coils"/>
    </source>
</evidence>
<feature type="coiled-coil region" evidence="1">
    <location>
        <begin position="433"/>
        <end position="463"/>
    </location>
</feature>
<protein>
    <recommendedName>
        <fullName evidence="4">Competence protein CoiA-like family protein</fullName>
    </recommendedName>
</protein>
<evidence type="ECO:0008006" key="4">
    <source>
        <dbReference type="Google" id="ProtNLM"/>
    </source>
</evidence>
<accession>A0A5D0R6D9</accession>
<reference evidence="2 3" key="1">
    <citation type="submission" date="2019-08" db="EMBL/GenBank/DDBJ databases">
        <title>Genomes of Antarctic Bizionia species.</title>
        <authorList>
            <person name="Bowman J.P."/>
        </authorList>
    </citation>
    <scope>NUCLEOTIDE SEQUENCE [LARGE SCALE GENOMIC DNA]</scope>
    <source>
        <strain evidence="2 3">ADA-4</strain>
    </source>
</reference>